<dbReference type="EMBL" id="AE005673">
    <property type="protein sequence ID" value="AAK24884.1"/>
    <property type="molecule type" value="Genomic_DNA"/>
</dbReference>
<dbReference type="PANTHER" id="PTHR30485">
    <property type="entry name" value="NI/FE-HYDROGENASE 1 B-TYPE CYTOCHROME SUBUNIT"/>
    <property type="match status" value="1"/>
</dbReference>
<evidence type="ECO:0000256" key="4">
    <source>
        <dbReference type="ARBA" id="ARBA00022989"/>
    </source>
</evidence>
<proteinExistence type="predicted"/>
<evidence type="ECO:0000256" key="5">
    <source>
        <dbReference type="ARBA" id="ARBA00023136"/>
    </source>
</evidence>
<evidence type="ECO:0000259" key="8">
    <source>
        <dbReference type="Pfam" id="PF01292"/>
    </source>
</evidence>
<dbReference type="InterPro" id="IPR051542">
    <property type="entry name" value="Hydrogenase_cytochrome"/>
</dbReference>
<dbReference type="HOGENOM" id="CLU_078451_2_1_5"/>
<accession>Q9A4B4</accession>
<dbReference type="PANTHER" id="PTHR30485:SF2">
    <property type="entry name" value="BLL0597 PROTEIN"/>
    <property type="match status" value="1"/>
</dbReference>
<evidence type="ECO:0000256" key="1">
    <source>
        <dbReference type="ARBA" id="ARBA00004651"/>
    </source>
</evidence>
<reference evidence="9 10" key="1">
    <citation type="journal article" date="2001" name="Proc. Natl. Acad. Sci. U.S.A.">
        <title>Complete genome sequence of Caulobacter crescentus.</title>
        <authorList>
            <person name="Nierman W.C."/>
            <person name="Feldblyum T.V."/>
            <person name="Laub M.T."/>
            <person name="Paulsen I.T."/>
            <person name="Nelson K.E."/>
            <person name="Eisen J.A."/>
            <person name="Heidelberg J.F."/>
            <person name="Alley M.R."/>
            <person name="Ohta N."/>
            <person name="Maddock J.R."/>
            <person name="Potocka I."/>
            <person name="Nelson W.C."/>
            <person name="Newton A."/>
            <person name="Stephens C."/>
            <person name="Phadke N.D."/>
            <person name="Ely B."/>
            <person name="DeBoy R.T."/>
            <person name="Dodson R.J."/>
            <person name="Durkin A.S."/>
            <person name="Gwinn M.L."/>
            <person name="Haft D.H."/>
            <person name="Kolonay J.F."/>
            <person name="Smit J."/>
            <person name="Craven M.B."/>
            <person name="Khouri H."/>
            <person name="Shetty J."/>
            <person name="Berry K."/>
            <person name="Utterback T."/>
            <person name="Tran K."/>
            <person name="Wolf A."/>
            <person name="Vamathevan J."/>
            <person name="Ermolaeva M."/>
            <person name="White O."/>
            <person name="Salzberg S.L."/>
            <person name="Venter J.C."/>
            <person name="Shapiro L."/>
            <person name="Fraser C.M."/>
        </authorList>
    </citation>
    <scope>NUCLEOTIDE SEQUENCE [LARGE SCALE GENOMIC DNA]</scope>
    <source>
        <strain evidence="10">ATCC 19089 / CB15</strain>
    </source>
</reference>
<comment type="subcellular location">
    <subcellularLocation>
        <location evidence="1">Cell membrane</location>
        <topology evidence="1">Multi-pass membrane protein</topology>
    </subcellularLocation>
</comment>
<dbReference type="Gene3D" id="1.20.950.20">
    <property type="entry name" value="Transmembrane di-heme cytochromes, Chain C"/>
    <property type="match status" value="1"/>
</dbReference>
<dbReference type="GO" id="GO:0020037">
    <property type="term" value="F:heme binding"/>
    <property type="evidence" value="ECO:0007669"/>
    <property type="project" value="TreeGrafter"/>
</dbReference>
<dbReference type="SUPFAM" id="SSF81342">
    <property type="entry name" value="Transmembrane di-heme cytochromes"/>
    <property type="match status" value="1"/>
</dbReference>
<keyword evidence="2" id="KW-1003">Cell membrane</keyword>
<dbReference type="PIR" id="H87610">
    <property type="entry name" value="H87610"/>
</dbReference>
<dbReference type="Pfam" id="PF01292">
    <property type="entry name" value="Ni_hydr_CYTB"/>
    <property type="match status" value="1"/>
</dbReference>
<evidence type="ECO:0000313" key="10">
    <source>
        <dbReference type="Proteomes" id="UP000001816"/>
    </source>
</evidence>
<evidence type="ECO:0000256" key="3">
    <source>
        <dbReference type="ARBA" id="ARBA00022692"/>
    </source>
</evidence>
<organism evidence="9 10">
    <name type="scientific">Caulobacter vibrioides (strain ATCC 19089 / CIP 103742 / CB 15)</name>
    <name type="common">Caulobacter crescentus</name>
    <dbReference type="NCBI Taxonomy" id="190650"/>
    <lineage>
        <taxon>Bacteria</taxon>
        <taxon>Pseudomonadati</taxon>
        <taxon>Pseudomonadota</taxon>
        <taxon>Alphaproteobacteria</taxon>
        <taxon>Caulobacterales</taxon>
        <taxon>Caulobacteraceae</taxon>
        <taxon>Caulobacter</taxon>
    </lineage>
</organism>
<dbReference type="Proteomes" id="UP000001816">
    <property type="component" value="Chromosome"/>
</dbReference>
<dbReference type="RefSeq" id="WP_010920760.1">
    <property type="nucleotide sequence ID" value="NC_002696.2"/>
</dbReference>
<dbReference type="GO" id="GO:0009055">
    <property type="term" value="F:electron transfer activity"/>
    <property type="evidence" value="ECO:0007669"/>
    <property type="project" value="InterPro"/>
</dbReference>
<dbReference type="EnsemblBacteria" id="AAK24884">
    <property type="protein sequence ID" value="AAK24884"/>
    <property type="gene ID" value="CC_2922"/>
</dbReference>
<dbReference type="GO" id="GO:0005886">
    <property type="term" value="C:plasma membrane"/>
    <property type="evidence" value="ECO:0007669"/>
    <property type="project" value="UniProtKB-SubCell"/>
</dbReference>
<sequence>MTAPAAPLETAPPPRRWDPVVKLTHWTIVGAILANGLITEEGSTPHVWVGYALAATLALRLIWGVIGPAEARFAAFPPSPARALAHLREIAQGRRSQHASHNPLGALMVYAIWSTLAVIVVTGVLMANAPAEPKDLVAAPPAAVHSEARESDEIGEEAEAQEGAEGHGEEGPLAEVHETAVNLLYVLIVLHIAGVVFETRRSGRRIVLAMLPGRR</sequence>
<evidence type="ECO:0000256" key="7">
    <source>
        <dbReference type="SAM" id="Phobius"/>
    </source>
</evidence>
<dbReference type="PATRIC" id="fig|190650.5.peg.2926"/>
<keyword evidence="5 7" id="KW-0472">Membrane</keyword>
<feature type="region of interest" description="Disordered" evidence="6">
    <location>
        <begin position="147"/>
        <end position="170"/>
    </location>
</feature>
<protein>
    <recommendedName>
        <fullName evidence="8">Cytochrome b561 bacterial/Ni-hydrogenase domain-containing protein</fullName>
    </recommendedName>
</protein>
<dbReference type="InterPro" id="IPR016174">
    <property type="entry name" value="Di-haem_cyt_TM"/>
</dbReference>
<feature type="transmembrane region" description="Helical" evidence="7">
    <location>
        <begin position="104"/>
        <end position="127"/>
    </location>
</feature>
<evidence type="ECO:0000256" key="6">
    <source>
        <dbReference type="SAM" id="MobiDB-lite"/>
    </source>
</evidence>
<dbReference type="eggNOG" id="COG3658">
    <property type="taxonomic scope" value="Bacteria"/>
</dbReference>
<dbReference type="BioCyc" id="CAULO:CC2922-MONOMER"/>
<dbReference type="STRING" id="190650.CC_2922"/>
<feature type="compositionally biased region" description="Acidic residues" evidence="6">
    <location>
        <begin position="153"/>
        <end position="162"/>
    </location>
</feature>
<dbReference type="GO" id="GO:0022904">
    <property type="term" value="P:respiratory electron transport chain"/>
    <property type="evidence" value="ECO:0007669"/>
    <property type="project" value="InterPro"/>
</dbReference>
<keyword evidence="3 7" id="KW-0812">Transmembrane</keyword>
<feature type="transmembrane region" description="Helical" evidence="7">
    <location>
        <begin position="48"/>
        <end position="66"/>
    </location>
</feature>
<name>Q9A4B4_CAUVC</name>
<dbReference type="AlphaFoldDB" id="Q9A4B4"/>
<evidence type="ECO:0000256" key="2">
    <source>
        <dbReference type="ARBA" id="ARBA00022475"/>
    </source>
</evidence>
<dbReference type="KEGG" id="ccr:CC_2922"/>
<keyword evidence="4 7" id="KW-1133">Transmembrane helix</keyword>
<evidence type="ECO:0000313" key="9">
    <source>
        <dbReference type="EMBL" id="AAK24884.1"/>
    </source>
</evidence>
<gene>
    <name evidence="9" type="ordered locus">CC_2922</name>
</gene>
<feature type="transmembrane region" description="Helical" evidence="7">
    <location>
        <begin position="179"/>
        <end position="197"/>
    </location>
</feature>
<feature type="domain" description="Cytochrome b561 bacterial/Ni-hydrogenase" evidence="8">
    <location>
        <begin position="16"/>
        <end position="213"/>
    </location>
</feature>
<dbReference type="InterPro" id="IPR011577">
    <property type="entry name" value="Cyt_b561_bac/Ni-Hgenase"/>
</dbReference>
<keyword evidence="10" id="KW-1185">Reference proteome</keyword>